<evidence type="ECO:0000313" key="6">
    <source>
        <dbReference type="EMBL" id="OEJ76425.1"/>
    </source>
</evidence>
<dbReference type="EMBL" id="MJGC01000038">
    <property type="protein sequence ID" value="OEJ76425.1"/>
    <property type="molecule type" value="Genomic_DNA"/>
</dbReference>
<evidence type="ECO:0000256" key="4">
    <source>
        <dbReference type="ARBA" id="ARBA00023136"/>
    </source>
</evidence>
<dbReference type="Pfam" id="PF01943">
    <property type="entry name" value="Polysacc_synt"/>
    <property type="match status" value="1"/>
</dbReference>
<keyword evidence="3 5" id="KW-1133">Transmembrane helix</keyword>
<sequence length="440" mass="48594">MLNKYNATLEKLSPGLRKILGNIGWLFADRILRMGVGVIITAWLARYLGPDQFGLLNYTIAFVSLFTTLAALGLDQIVVRNIVRDPDCKAETLGTTQALKVCSGILGYILAIGAIALLRPDDPLIRLLVAIISGSLVFESLNTIDFWFQTQVQSKYTVWAKNIAFIIMTVVRILLISLQAPLVAFAWAALAESALGGIGLTVAYSVSGENLRTWQVNWGRARGLLKDSWPLILSNLAIMVYLRVDQVMLGQLATDESVGIYSSATRLSEVWYFIAIAIVNSVTPSIVEAKNHGENAYYGKLQKLFNLMAGIAYAIAIPMTFLSTPLVVLVFGQEYARAGEVLSIHIWAALFTFFGWSKGVWIVTEGQTLFALVATSLGAVMNVALNFWLIPQYREIGAAIATVISYGFTDYVMCFIYPPTRRLAWIMTKALTLSFLFRRS</sequence>
<dbReference type="PANTHER" id="PTHR43424">
    <property type="entry name" value="LOCUS PUTATIVE PROTEIN 1-RELATED"/>
    <property type="match status" value="1"/>
</dbReference>
<organism evidence="6">
    <name type="scientific">Desertifilum tharense IPPAS B-1220</name>
    <dbReference type="NCBI Taxonomy" id="1781255"/>
    <lineage>
        <taxon>Bacteria</taxon>
        <taxon>Bacillati</taxon>
        <taxon>Cyanobacteriota</taxon>
        <taxon>Cyanophyceae</taxon>
        <taxon>Desertifilales</taxon>
        <taxon>Desertifilaceae</taxon>
        <taxon>Desertifilum</taxon>
    </lineage>
</organism>
<evidence type="ECO:0000256" key="5">
    <source>
        <dbReference type="SAM" id="Phobius"/>
    </source>
</evidence>
<accession>A0A1E5QP22</accession>
<feature type="transmembrane region" description="Helical" evidence="5">
    <location>
        <begin position="98"/>
        <end position="118"/>
    </location>
</feature>
<keyword evidence="4 5" id="KW-0472">Membrane</keyword>
<feature type="transmembrane region" description="Helical" evidence="5">
    <location>
        <begin position="270"/>
        <end position="287"/>
    </location>
</feature>
<name>A0A1E5QP22_9CYAN</name>
<feature type="transmembrane region" description="Helical" evidence="5">
    <location>
        <begin position="344"/>
        <end position="363"/>
    </location>
</feature>
<dbReference type="InterPro" id="IPR052556">
    <property type="entry name" value="PolySynth_Transporter"/>
</dbReference>
<feature type="transmembrane region" description="Helical" evidence="5">
    <location>
        <begin position="55"/>
        <end position="78"/>
    </location>
</feature>
<reference evidence="6" key="1">
    <citation type="submission" date="2016-09" db="EMBL/GenBank/DDBJ databases">
        <title>Draft genome of thermotolerant cyanobacterium Desertifilum sp. strain IPPAS B-1220.</title>
        <authorList>
            <person name="Sinetova M.A."/>
            <person name="Bolakhan K."/>
            <person name="Zayadan B.K."/>
            <person name="Mironov K.S."/>
            <person name="Ustinova V."/>
            <person name="Kupriyanova E.V."/>
            <person name="Sidorov R.A."/>
            <person name="Skrypnik A.N."/>
            <person name="Gogoleva N.E."/>
            <person name="Gogolev Y.V."/>
            <person name="Los D.A."/>
        </authorList>
    </citation>
    <scope>NUCLEOTIDE SEQUENCE [LARGE SCALE GENOMIC DNA]</scope>
    <source>
        <strain evidence="6">IPPAS B-1220</strain>
    </source>
</reference>
<dbReference type="GO" id="GO:0016020">
    <property type="term" value="C:membrane"/>
    <property type="evidence" value="ECO:0007669"/>
    <property type="project" value="UniProtKB-SubCell"/>
</dbReference>
<dbReference type="AlphaFoldDB" id="A0A1E5QP22"/>
<evidence type="ECO:0000256" key="3">
    <source>
        <dbReference type="ARBA" id="ARBA00022989"/>
    </source>
</evidence>
<dbReference type="PANTHER" id="PTHR43424:SF1">
    <property type="entry name" value="LOCUS PUTATIVE PROTEIN 1-RELATED"/>
    <property type="match status" value="1"/>
</dbReference>
<proteinExistence type="predicted"/>
<dbReference type="STRING" id="1781255.BH720_04440"/>
<feature type="transmembrane region" description="Helical" evidence="5">
    <location>
        <begin position="396"/>
        <end position="417"/>
    </location>
</feature>
<feature type="transmembrane region" description="Helical" evidence="5">
    <location>
        <begin position="124"/>
        <end position="147"/>
    </location>
</feature>
<comment type="caution">
    <text evidence="6">The sequence shown here is derived from an EMBL/GenBank/DDBJ whole genome shotgun (WGS) entry which is preliminary data.</text>
</comment>
<feature type="transmembrane region" description="Helical" evidence="5">
    <location>
        <begin position="370"/>
        <end position="390"/>
    </location>
</feature>
<dbReference type="InterPro" id="IPR002797">
    <property type="entry name" value="Polysacc_synth"/>
</dbReference>
<gene>
    <name evidence="6" type="ORF">BH720_04440</name>
</gene>
<dbReference type="CDD" id="cd13128">
    <property type="entry name" value="MATE_Wzx_like"/>
    <property type="match status" value="1"/>
</dbReference>
<feature type="transmembrane region" description="Helical" evidence="5">
    <location>
        <begin position="307"/>
        <end position="332"/>
    </location>
</feature>
<protein>
    <submittedName>
        <fullName evidence="6">O-unit flippase</fullName>
    </submittedName>
</protein>
<feature type="transmembrane region" description="Helical" evidence="5">
    <location>
        <begin position="31"/>
        <end position="49"/>
    </location>
</feature>
<evidence type="ECO:0000256" key="2">
    <source>
        <dbReference type="ARBA" id="ARBA00022692"/>
    </source>
</evidence>
<keyword evidence="2 5" id="KW-0812">Transmembrane</keyword>
<feature type="transmembrane region" description="Helical" evidence="5">
    <location>
        <begin position="184"/>
        <end position="207"/>
    </location>
</feature>
<feature type="transmembrane region" description="Helical" evidence="5">
    <location>
        <begin position="159"/>
        <end position="178"/>
    </location>
</feature>
<evidence type="ECO:0000256" key="1">
    <source>
        <dbReference type="ARBA" id="ARBA00004141"/>
    </source>
</evidence>
<dbReference type="RefSeq" id="WP_069965955.1">
    <property type="nucleotide sequence ID" value="NZ_CM124774.1"/>
</dbReference>
<comment type="subcellular location">
    <subcellularLocation>
        <location evidence="1">Membrane</location>
        <topology evidence="1">Multi-pass membrane protein</topology>
    </subcellularLocation>
</comment>